<dbReference type="InterPro" id="IPR027417">
    <property type="entry name" value="P-loop_NTPase"/>
</dbReference>
<dbReference type="Gene3D" id="3.40.50.300">
    <property type="entry name" value="P-loop containing nucleotide triphosphate hydrolases"/>
    <property type="match status" value="1"/>
</dbReference>
<evidence type="ECO:0000313" key="2">
    <source>
        <dbReference type="Proteomes" id="UP000305067"/>
    </source>
</evidence>
<dbReference type="AlphaFoldDB" id="A0A5C3QBX8"/>
<dbReference type="STRING" id="1884261.A0A5C3QBX8"/>
<dbReference type="PANTHER" id="PTHR10039:SF16">
    <property type="entry name" value="GPI INOSITOL-DEACYLASE"/>
    <property type="match status" value="1"/>
</dbReference>
<name>A0A5C3QBX8_9AGAR</name>
<evidence type="ECO:0000313" key="1">
    <source>
        <dbReference type="EMBL" id="TFK95933.1"/>
    </source>
</evidence>
<dbReference type="EMBL" id="ML178870">
    <property type="protein sequence ID" value="TFK95933.1"/>
    <property type="molecule type" value="Genomic_DNA"/>
</dbReference>
<organism evidence="1 2">
    <name type="scientific">Pterulicium gracile</name>
    <dbReference type="NCBI Taxonomy" id="1884261"/>
    <lineage>
        <taxon>Eukaryota</taxon>
        <taxon>Fungi</taxon>
        <taxon>Dikarya</taxon>
        <taxon>Basidiomycota</taxon>
        <taxon>Agaricomycotina</taxon>
        <taxon>Agaricomycetes</taxon>
        <taxon>Agaricomycetidae</taxon>
        <taxon>Agaricales</taxon>
        <taxon>Pleurotineae</taxon>
        <taxon>Pterulaceae</taxon>
        <taxon>Pterulicium</taxon>
    </lineage>
</organism>
<evidence type="ECO:0008006" key="3">
    <source>
        <dbReference type="Google" id="ProtNLM"/>
    </source>
</evidence>
<keyword evidence="2" id="KW-1185">Reference proteome</keyword>
<protein>
    <recommendedName>
        <fullName evidence="3">NACHT domain-containing protein</fullName>
    </recommendedName>
</protein>
<dbReference type="Proteomes" id="UP000305067">
    <property type="component" value="Unassembled WGS sequence"/>
</dbReference>
<proteinExistence type="predicted"/>
<dbReference type="PANTHER" id="PTHR10039">
    <property type="entry name" value="AMELOGENIN"/>
    <property type="match status" value="1"/>
</dbReference>
<reference evidence="1 2" key="1">
    <citation type="journal article" date="2019" name="Nat. Ecol. Evol.">
        <title>Megaphylogeny resolves global patterns of mushroom evolution.</title>
        <authorList>
            <person name="Varga T."/>
            <person name="Krizsan K."/>
            <person name="Foldi C."/>
            <person name="Dima B."/>
            <person name="Sanchez-Garcia M."/>
            <person name="Sanchez-Ramirez S."/>
            <person name="Szollosi G.J."/>
            <person name="Szarkandi J.G."/>
            <person name="Papp V."/>
            <person name="Albert L."/>
            <person name="Andreopoulos W."/>
            <person name="Angelini C."/>
            <person name="Antonin V."/>
            <person name="Barry K.W."/>
            <person name="Bougher N.L."/>
            <person name="Buchanan P."/>
            <person name="Buyck B."/>
            <person name="Bense V."/>
            <person name="Catcheside P."/>
            <person name="Chovatia M."/>
            <person name="Cooper J."/>
            <person name="Damon W."/>
            <person name="Desjardin D."/>
            <person name="Finy P."/>
            <person name="Geml J."/>
            <person name="Haridas S."/>
            <person name="Hughes K."/>
            <person name="Justo A."/>
            <person name="Karasinski D."/>
            <person name="Kautmanova I."/>
            <person name="Kiss B."/>
            <person name="Kocsube S."/>
            <person name="Kotiranta H."/>
            <person name="LaButti K.M."/>
            <person name="Lechner B.E."/>
            <person name="Liimatainen K."/>
            <person name="Lipzen A."/>
            <person name="Lukacs Z."/>
            <person name="Mihaltcheva S."/>
            <person name="Morgado L.N."/>
            <person name="Niskanen T."/>
            <person name="Noordeloos M.E."/>
            <person name="Ohm R.A."/>
            <person name="Ortiz-Santana B."/>
            <person name="Ovrebo C."/>
            <person name="Racz N."/>
            <person name="Riley R."/>
            <person name="Savchenko A."/>
            <person name="Shiryaev A."/>
            <person name="Soop K."/>
            <person name="Spirin V."/>
            <person name="Szebenyi C."/>
            <person name="Tomsovsky M."/>
            <person name="Tulloss R.E."/>
            <person name="Uehling J."/>
            <person name="Grigoriev I.V."/>
            <person name="Vagvolgyi C."/>
            <person name="Papp T."/>
            <person name="Martin F.M."/>
            <person name="Miettinen O."/>
            <person name="Hibbett D.S."/>
            <person name="Nagy L.G."/>
        </authorList>
    </citation>
    <scope>NUCLEOTIDE SEQUENCE [LARGE SCALE GENOMIC DNA]</scope>
    <source>
        <strain evidence="1 2">CBS 309.79</strain>
    </source>
</reference>
<sequence length="325" mass="35654">MVDVPLLLRRAPPLASLQYPASRIDNCRSPVSTAETLRPTASASPNRASGNILDFHIHLEAARDNWTWRKVCQTSEIQSLHAELDRQMCNETEVFQMDILLANERDTTAVLESLRNIRLKDWLLAPAATYNVDHDRYGAPPRNACSSGTREAVLAQIRDRAVDPSAPPIFWLSGMAGTGKSTIAYSTCAAFDVDGSIDPVVVGASLGASFFCSGQVPDLRKTGNIIPTKPPAQMLELLINPWQLSAESRDVRLPFTLVVIDALDELDNDDREIFLSSLIRTATGAPDGGLTGLKILITSRPHPKIKKLISSLSRKSIFRLEDISK</sequence>
<dbReference type="OrthoDB" id="3269932at2759"/>
<gene>
    <name evidence="1" type="ORF">BDV98DRAFT_598067</name>
</gene>
<accession>A0A5C3QBX8</accession>
<dbReference type="SUPFAM" id="SSF52540">
    <property type="entry name" value="P-loop containing nucleoside triphosphate hydrolases"/>
    <property type="match status" value="1"/>
</dbReference>